<accession>A0ABT9SFF9</accession>
<organism evidence="8 9">
    <name type="scientific">Variovorax ginsengisoli</name>
    <dbReference type="NCBI Taxonomy" id="363844"/>
    <lineage>
        <taxon>Bacteria</taxon>
        <taxon>Pseudomonadati</taxon>
        <taxon>Pseudomonadota</taxon>
        <taxon>Betaproteobacteria</taxon>
        <taxon>Burkholderiales</taxon>
        <taxon>Comamonadaceae</taxon>
        <taxon>Variovorax</taxon>
    </lineage>
</organism>
<dbReference type="Gene3D" id="1.10.443.10">
    <property type="entry name" value="Intergrase catalytic core"/>
    <property type="match status" value="1"/>
</dbReference>
<dbReference type="Gene3D" id="3.30.160.390">
    <property type="entry name" value="Integrase, DNA-binding domain"/>
    <property type="match status" value="1"/>
</dbReference>
<keyword evidence="3 5" id="KW-0238">DNA-binding</keyword>
<dbReference type="InterPro" id="IPR010998">
    <property type="entry name" value="Integrase_recombinase_N"/>
</dbReference>
<dbReference type="CDD" id="cd00801">
    <property type="entry name" value="INT_P4_C"/>
    <property type="match status" value="1"/>
</dbReference>
<protein>
    <submittedName>
        <fullName evidence="8">Integrase</fullName>
    </submittedName>
</protein>
<dbReference type="InterPro" id="IPR044068">
    <property type="entry name" value="CB"/>
</dbReference>
<gene>
    <name evidence="8" type="ORF">J2W36_004921</name>
</gene>
<sequence length="415" mass="46744">MARHTLTALGLKARLAEEIKTAAATQKVRRIGDGDGLMLVVAVNGNASWIWRYSKVTTRTDLTLGRWPTMTLQLAREKAEEARRAVAAGVDPAAKRAAARVERQLAKSDDTLRMLFDDWLATSKSEISVVYRGNIEAALIKDVFPTLGARAPHLVTRADILAILRTIEARGALDMVRRVRMWLRELFEFGIDDEKRPLLLASPVPMGTLKSFKTRKTRSFPAITDAAAVPALMRAIRSTEHWTIRTALLFSAAVFQRPTEIRAATWSEFDLEEARWTIPGERMKGKEEHWVPLATQVVQLLRQHQGVVGNVGWVFPGRRYGKPLSEGTLTGRLNACGYESKHSPHGFRAMARTVLDEKLKVDVRFIEKQLAHEVDLRLKGAYNRAEYWDDRVAMMQLWADWLEGYAGTATNGEFQ</sequence>
<dbReference type="PANTHER" id="PTHR30629">
    <property type="entry name" value="PROPHAGE INTEGRASE"/>
    <property type="match status" value="1"/>
</dbReference>
<dbReference type="Pfam" id="PF00589">
    <property type="entry name" value="Phage_integrase"/>
    <property type="match status" value="1"/>
</dbReference>
<feature type="domain" description="Tyr recombinase" evidence="6">
    <location>
        <begin position="219"/>
        <end position="395"/>
    </location>
</feature>
<dbReference type="Gene3D" id="1.10.150.130">
    <property type="match status" value="1"/>
</dbReference>
<dbReference type="RefSeq" id="WP_307692381.1">
    <property type="nucleotide sequence ID" value="NZ_JAUSRO010000020.1"/>
</dbReference>
<evidence type="ECO:0000256" key="1">
    <source>
        <dbReference type="ARBA" id="ARBA00008857"/>
    </source>
</evidence>
<comment type="caution">
    <text evidence="8">The sequence shown here is derived from an EMBL/GenBank/DDBJ whole genome shotgun (WGS) entry which is preliminary data.</text>
</comment>
<dbReference type="Pfam" id="PF22022">
    <property type="entry name" value="Phage_int_M"/>
    <property type="match status" value="1"/>
</dbReference>
<dbReference type="InterPro" id="IPR002104">
    <property type="entry name" value="Integrase_catalytic"/>
</dbReference>
<dbReference type="InterPro" id="IPR038488">
    <property type="entry name" value="Integrase_DNA-bd_sf"/>
</dbReference>
<dbReference type="PROSITE" id="PS51900">
    <property type="entry name" value="CB"/>
    <property type="match status" value="1"/>
</dbReference>
<keyword evidence="4" id="KW-0233">DNA recombination</keyword>
<dbReference type="InterPro" id="IPR011010">
    <property type="entry name" value="DNA_brk_join_enz"/>
</dbReference>
<proteinExistence type="inferred from homology"/>
<dbReference type="EMBL" id="JAUSRO010000020">
    <property type="protein sequence ID" value="MDP9902644.1"/>
    <property type="molecule type" value="Genomic_DNA"/>
</dbReference>
<dbReference type="Pfam" id="PF13356">
    <property type="entry name" value="Arm-DNA-bind_3"/>
    <property type="match status" value="1"/>
</dbReference>
<dbReference type="InterPro" id="IPR025166">
    <property type="entry name" value="Integrase_DNA_bind_dom"/>
</dbReference>
<evidence type="ECO:0000259" key="7">
    <source>
        <dbReference type="PROSITE" id="PS51900"/>
    </source>
</evidence>
<dbReference type="InterPro" id="IPR013762">
    <property type="entry name" value="Integrase-like_cat_sf"/>
</dbReference>
<evidence type="ECO:0000259" key="6">
    <source>
        <dbReference type="PROSITE" id="PS51898"/>
    </source>
</evidence>
<name>A0ABT9SFF9_9BURK</name>
<evidence type="ECO:0000256" key="5">
    <source>
        <dbReference type="PROSITE-ProRule" id="PRU01248"/>
    </source>
</evidence>
<evidence type="ECO:0000256" key="2">
    <source>
        <dbReference type="ARBA" id="ARBA00022908"/>
    </source>
</evidence>
<dbReference type="SUPFAM" id="SSF56349">
    <property type="entry name" value="DNA breaking-rejoining enzymes"/>
    <property type="match status" value="1"/>
</dbReference>
<dbReference type="InterPro" id="IPR050808">
    <property type="entry name" value="Phage_Integrase"/>
</dbReference>
<dbReference type="Proteomes" id="UP001226867">
    <property type="component" value="Unassembled WGS sequence"/>
</dbReference>
<comment type="similarity">
    <text evidence="1">Belongs to the 'phage' integrase family.</text>
</comment>
<dbReference type="PANTHER" id="PTHR30629:SF2">
    <property type="entry name" value="PROPHAGE INTEGRASE INTS-RELATED"/>
    <property type="match status" value="1"/>
</dbReference>
<reference evidence="8 9" key="1">
    <citation type="submission" date="2023-07" db="EMBL/GenBank/DDBJ databases">
        <title>Sorghum-associated microbial communities from plants grown in Nebraska, USA.</title>
        <authorList>
            <person name="Schachtman D."/>
        </authorList>
    </citation>
    <scope>NUCLEOTIDE SEQUENCE [LARGE SCALE GENOMIC DNA]</scope>
    <source>
        <strain evidence="8 9">DS1607</strain>
    </source>
</reference>
<evidence type="ECO:0000256" key="3">
    <source>
        <dbReference type="ARBA" id="ARBA00023125"/>
    </source>
</evidence>
<dbReference type="PROSITE" id="PS51898">
    <property type="entry name" value="TYR_RECOMBINASE"/>
    <property type="match status" value="1"/>
</dbReference>
<evidence type="ECO:0000256" key="4">
    <source>
        <dbReference type="ARBA" id="ARBA00023172"/>
    </source>
</evidence>
<keyword evidence="9" id="KW-1185">Reference proteome</keyword>
<dbReference type="InterPro" id="IPR053876">
    <property type="entry name" value="Phage_int_M"/>
</dbReference>
<keyword evidence="2" id="KW-0229">DNA integration</keyword>
<feature type="domain" description="Core-binding (CB)" evidence="7">
    <location>
        <begin position="107"/>
        <end position="191"/>
    </location>
</feature>
<evidence type="ECO:0000313" key="9">
    <source>
        <dbReference type="Proteomes" id="UP001226867"/>
    </source>
</evidence>
<evidence type="ECO:0000313" key="8">
    <source>
        <dbReference type="EMBL" id="MDP9902644.1"/>
    </source>
</evidence>